<dbReference type="AlphaFoldDB" id="A0A7V8JQR7"/>
<accession>A0A7V8JQR7</accession>
<feature type="DNA-binding region" description="OmpR/PhoB-type" evidence="5">
    <location>
        <begin position="133"/>
        <end position="229"/>
    </location>
</feature>
<dbReference type="GO" id="GO:0000976">
    <property type="term" value="F:transcription cis-regulatory region binding"/>
    <property type="evidence" value="ECO:0007669"/>
    <property type="project" value="TreeGrafter"/>
</dbReference>
<dbReference type="Gene3D" id="6.10.250.690">
    <property type="match status" value="1"/>
</dbReference>
<feature type="domain" description="Response regulatory" evidence="6">
    <location>
        <begin position="12"/>
        <end position="126"/>
    </location>
</feature>
<dbReference type="PROSITE" id="PS50110">
    <property type="entry name" value="RESPONSE_REGULATORY"/>
    <property type="match status" value="1"/>
</dbReference>
<dbReference type="InterPro" id="IPR001867">
    <property type="entry name" value="OmpR/PhoB-type_DNA-bd"/>
</dbReference>
<dbReference type="SMART" id="SM00862">
    <property type="entry name" value="Trans_reg_C"/>
    <property type="match status" value="1"/>
</dbReference>
<evidence type="ECO:0000256" key="5">
    <source>
        <dbReference type="PROSITE-ProRule" id="PRU01091"/>
    </source>
</evidence>
<dbReference type="SUPFAM" id="SSF52172">
    <property type="entry name" value="CheY-like"/>
    <property type="match status" value="1"/>
</dbReference>
<evidence type="ECO:0000256" key="3">
    <source>
        <dbReference type="ARBA" id="ARBA00023163"/>
    </source>
</evidence>
<dbReference type="Pfam" id="PF00072">
    <property type="entry name" value="Response_reg"/>
    <property type="match status" value="1"/>
</dbReference>
<dbReference type="SMART" id="SM00448">
    <property type="entry name" value="REC"/>
    <property type="match status" value="1"/>
</dbReference>
<dbReference type="GO" id="GO:0006355">
    <property type="term" value="P:regulation of DNA-templated transcription"/>
    <property type="evidence" value="ECO:0007669"/>
    <property type="project" value="InterPro"/>
</dbReference>
<protein>
    <submittedName>
        <fullName evidence="8">Transcriptional regulatory protein tctD</fullName>
    </submittedName>
</protein>
<dbReference type="Pfam" id="PF00486">
    <property type="entry name" value="Trans_reg_C"/>
    <property type="match status" value="1"/>
</dbReference>
<evidence type="ECO:0000313" key="9">
    <source>
        <dbReference type="Proteomes" id="UP000461670"/>
    </source>
</evidence>
<evidence type="ECO:0000313" key="8">
    <source>
        <dbReference type="EMBL" id="KAF1021658.1"/>
    </source>
</evidence>
<dbReference type="Proteomes" id="UP000461670">
    <property type="component" value="Unassembled WGS sequence"/>
</dbReference>
<dbReference type="PANTHER" id="PTHR48111">
    <property type="entry name" value="REGULATOR OF RPOS"/>
    <property type="match status" value="1"/>
</dbReference>
<keyword evidence="3" id="KW-0804">Transcription</keyword>
<gene>
    <name evidence="8" type="primary">tctD_5</name>
    <name evidence="8" type="ORF">GAK30_01718</name>
</gene>
<dbReference type="InterPro" id="IPR016032">
    <property type="entry name" value="Sig_transdc_resp-reg_C-effctor"/>
</dbReference>
<evidence type="ECO:0000256" key="1">
    <source>
        <dbReference type="ARBA" id="ARBA00023015"/>
    </source>
</evidence>
<evidence type="ECO:0000259" key="7">
    <source>
        <dbReference type="PROSITE" id="PS51755"/>
    </source>
</evidence>
<dbReference type="GO" id="GO:0032993">
    <property type="term" value="C:protein-DNA complex"/>
    <property type="evidence" value="ECO:0007669"/>
    <property type="project" value="TreeGrafter"/>
</dbReference>
<name>A0A7V8JQR7_9BURK</name>
<feature type="modified residue" description="4-aspartylphosphate" evidence="4">
    <location>
        <position position="61"/>
    </location>
</feature>
<keyword evidence="1" id="KW-0805">Transcription regulation</keyword>
<evidence type="ECO:0000259" key="6">
    <source>
        <dbReference type="PROSITE" id="PS50110"/>
    </source>
</evidence>
<dbReference type="EMBL" id="WNDQ01000019">
    <property type="protein sequence ID" value="KAF1021658.1"/>
    <property type="molecule type" value="Genomic_DNA"/>
</dbReference>
<proteinExistence type="predicted"/>
<dbReference type="GO" id="GO:0000156">
    <property type="term" value="F:phosphorelay response regulator activity"/>
    <property type="evidence" value="ECO:0007669"/>
    <property type="project" value="TreeGrafter"/>
</dbReference>
<dbReference type="Gene3D" id="3.40.50.2300">
    <property type="match status" value="1"/>
</dbReference>
<dbReference type="CDD" id="cd00383">
    <property type="entry name" value="trans_reg_C"/>
    <property type="match status" value="1"/>
</dbReference>
<dbReference type="InterPro" id="IPR036388">
    <property type="entry name" value="WH-like_DNA-bd_sf"/>
</dbReference>
<dbReference type="InterPro" id="IPR039420">
    <property type="entry name" value="WalR-like"/>
</dbReference>
<sequence>MGPLSKVNRQMKVLLVEDDLDLSQALARVLTRRGVQVVHCADGMRALDRLATEAFDVVMLDLGLPVVDGLQLLLRIRARGLTVPVLIVTARSAVGDKVAGLNAGADDYLAKPFDLDELEARLRALCRRAGKGMDEPRCGSLRLDRSSGACYLGNDPLELTPRESALITVLMERPGQAVTKDRLTATVFPSGQPTQPEAVEVVVHPLRKKLAQTDVQITTLRGLGYLIQESRGPRPG</sequence>
<dbReference type="GO" id="GO:0005829">
    <property type="term" value="C:cytosol"/>
    <property type="evidence" value="ECO:0007669"/>
    <property type="project" value="TreeGrafter"/>
</dbReference>
<comment type="caution">
    <text evidence="8">The sequence shown here is derived from an EMBL/GenBank/DDBJ whole genome shotgun (WGS) entry which is preliminary data.</text>
</comment>
<dbReference type="SUPFAM" id="SSF46894">
    <property type="entry name" value="C-terminal effector domain of the bipartite response regulators"/>
    <property type="match status" value="1"/>
</dbReference>
<organism evidence="8 9">
    <name type="scientific">Paracidovorax wautersii</name>
    <dbReference type="NCBI Taxonomy" id="1177982"/>
    <lineage>
        <taxon>Bacteria</taxon>
        <taxon>Pseudomonadati</taxon>
        <taxon>Pseudomonadota</taxon>
        <taxon>Betaproteobacteria</taxon>
        <taxon>Burkholderiales</taxon>
        <taxon>Comamonadaceae</taxon>
        <taxon>Paracidovorax</taxon>
    </lineage>
</organism>
<evidence type="ECO:0000256" key="2">
    <source>
        <dbReference type="ARBA" id="ARBA00023125"/>
    </source>
</evidence>
<evidence type="ECO:0000256" key="4">
    <source>
        <dbReference type="PROSITE-ProRule" id="PRU00169"/>
    </source>
</evidence>
<dbReference type="InterPro" id="IPR011006">
    <property type="entry name" value="CheY-like_superfamily"/>
</dbReference>
<reference evidence="9" key="1">
    <citation type="journal article" date="2020" name="MBio">
        <title>Horizontal gene transfer to a defensive symbiont with a reduced genome amongst a multipartite beetle microbiome.</title>
        <authorList>
            <person name="Waterworth S.C."/>
            <person name="Florez L.V."/>
            <person name="Rees E.R."/>
            <person name="Hertweck C."/>
            <person name="Kaltenpoth M."/>
            <person name="Kwan J.C."/>
        </authorList>
    </citation>
    <scope>NUCLEOTIDE SEQUENCE [LARGE SCALE GENOMIC DNA]</scope>
</reference>
<keyword evidence="4" id="KW-0597">Phosphoprotein</keyword>
<dbReference type="PROSITE" id="PS51755">
    <property type="entry name" value="OMPR_PHOB"/>
    <property type="match status" value="1"/>
</dbReference>
<dbReference type="PANTHER" id="PTHR48111:SF67">
    <property type="entry name" value="TRANSCRIPTIONAL REGULATORY PROTEIN TCTD"/>
    <property type="match status" value="1"/>
</dbReference>
<keyword evidence="2 5" id="KW-0238">DNA-binding</keyword>
<dbReference type="InterPro" id="IPR001789">
    <property type="entry name" value="Sig_transdc_resp-reg_receiver"/>
</dbReference>
<feature type="domain" description="OmpR/PhoB-type" evidence="7">
    <location>
        <begin position="133"/>
        <end position="229"/>
    </location>
</feature>
<dbReference type="Gene3D" id="1.10.10.10">
    <property type="entry name" value="Winged helix-like DNA-binding domain superfamily/Winged helix DNA-binding domain"/>
    <property type="match status" value="1"/>
</dbReference>